<dbReference type="InterPro" id="IPR000160">
    <property type="entry name" value="GGDEF_dom"/>
</dbReference>
<protein>
    <recommendedName>
        <fullName evidence="8">PAS domain S-box-containing protein/diguanylate cyclase (GGDEF) domain-containing protein</fullName>
    </recommendedName>
</protein>
<dbReference type="CDD" id="cd01949">
    <property type="entry name" value="GGDEF"/>
    <property type="match status" value="1"/>
</dbReference>
<feature type="transmembrane region" description="Helical" evidence="1">
    <location>
        <begin position="29"/>
        <end position="50"/>
    </location>
</feature>
<dbReference type="NCBIfam" id="TIGR00254">
    <property type="entry name" value="GGDEF"/>
    <property type="match status" value="1"/>
</dbReference>
<dbReference type="CDD" id="cd12914">
    <property type="entry name" value="PDC1_DGC_like"/>
    <property type="match status" value="1"/>
</dbReference>
<dbReference type="InterPro" id="IPR052155">
    <property type="entry name" value="Biofilm_reg_signaling"/>
</dbReference>
<dbReference type="PANTHER" id="PTHR44757:SF2">
    <property type="entry name" value="BIOFILM ARCHITECTURE MAINTENANCE PROTEIN MBAA"/>
    <property type="match status" value="1"/>
</dbReference>
<evidence type="ECO:0000259" key="3">
    <source>
        <dbReference type="PROSITE" id="PS50113"/>
    </source>
</evidence>
<dbReference type="Gene3D" id="3.30.450.20">
    <property type="entry name" value="PAS domain"/>
    <property type="match status" value="4"/>
</dbReference>
<dbReference type="Pfam" id="PF08447">
    <property type="entry name" value="PAS_3"/>
    <property type="match status" value="1"/>
</dbReference>
<accession>A0ABQ2PM61</accession>
<evidence type="ECO:0000259" key="5">
    <source>
        <dbReference type="PROSITE" id="PS50887"/>
    </source>
</evidence>
<keyword evidence="1" id="KW-1133">Transmembrane helix</keyword>
<evidence type="ECO:0008006" key="8">
    <source>
        <dbReference type="Google" id="ProtNLM"/>
    </source>
</evidence>
<proteinExistence type="predicted"/>
<evidence type="ECO:0000313" key="7">
    <source>
        <dbReference type="Proteomes" id="UP000621859"/>
    </source>
</evidence>
<dbReference type="Gene3D" id="3.30.70.270">
    <property type="match status" value="1"/>
</dbReference>
<feature type="domain" description="PAC" evidence="3">
    <location>
        <begin position="538"/>
        <end position="591"/>
    </location>
</feature>
<evidence type="ECO:0000313" key="6">
    <source>
        <dbReference type="EMBL" id="GGP26697.1"/>
    </source>
</evidence>
<dbReference type="SUPFAM" id="SSF141868">
    <property type="entry name" value="EAL domain-like"/>
    <property type="match status" value="1"/>
</dbReference>
<dbReference type="SMART" id="SM00267">
    <property type="entry name" value="GGDEF"/>
    <property type="match status" value="1"/>
</dbReference>
<gene>
    <name evidence="6" type="ORF">GCM10010971_25160</name>
</gene>
<dbReference type="CDD" id="cd01948">
    <property type="entry name" value="EAL"/>
    <property type="match status" value="1"/>
</dbReference>
<feature type="domain" description="PAS" evidence="2">
    <location>
        <begin position="461"/>
        <end position="534"/>
    </location>
</feature>
<evidence type="ECO:0000259" key="4">
    <source>
        <dbReference type="PROSITE" id="PS50883"/>
    </source>
</evidence>
<dbReference type="PROSITE" id="PS50113">
    <property type="entry name" value="PAC"/>
    <property type="match status" value="1"/>
</dbReference>
<evidence type="ECO:0000259" key="2">
    <source>
        <dbReference type="PROSITE" id="PS50112"/>
    </source>
</evidence>
<dbReference type="PROSITE" id="PS50112">
    <property type="entry name" value="PAS"/>
    <property type="match status" value="1"/>
</dbReference>
<dbReference type="SUPFAM" id="SSF55785">
    <property type="entry name" value="PYP-like sensor domain (PAS domain)"/>
    <property type="match status" value="2"/>
</dbReference>
<dbReference type="PANTHER" id="PTHR44757">
    <property type="entry name" value="DIGUANYLATE CYCLASE DGCP"/>
    <property type="match status" value="1"/>
</dbReference>
<dbReference type="PROSITE" id="PS50883">
    <property type="entry name" value="EAL"/>
    <property type="match status" value="1"/>
</dbReference>
<dbReference type="InterPro" id="IPR035965">
    <property type="entry name" value="PAS-like_dom_sf"/>
</dbReference>
<name>A0ABQ2PM61_9NEIS</name>
<dbReference type="Pfam" id="PF00990">
    <property type="entry name" value="GGDEF"/>
    <property type="match status" value="1"/>
</dbReference>
<dbReference type="InterPro" id="IPR000700">
    <property type="entry name" value="PAS-assoc_C"/>
</dbReference>
<organism evidence="6 7">
    <name type="scientific">Silvimonas amylolytica</name>
    <dbReference type="NCBI Taxonomy" id="449663"/>
    <lineage>
        <taxon>Bacteria</taxon>
        <taxon>Pseudomonadati</taxon>
        <taxon>Pseudomonadota</taxon>
        <taxon>Betaproteobacteria</taxon>
        <taxon>Neisseriales</taxon>
        <taxon>Chitinibacteraceae</taxon>
        <taxon>Silvimonas</taxon>
    </lineage>
</organism>
<dbReference type="NCBIfam" id="TIGR00229">
    <property type="entry name" value="sensory_box"/>
    <property type="match status" value="2"/>
</dbReference>
<keyword evidence="7" id="KW-1185">Reference proteome</keyword>
<dbReference type="CDD" id="cd00130">
    <property type="entry name" value="PAS"/>
    <property type="match status" value="2"/>
</dbReference>
<dbReference type="Pfam" id="PF00563">
    <property type="entry name" value="EAL"/>
    <property type="match status" value="1"/>
</dbReference>
<dbReference type="InterPro" id="IPR029787">
    <property type="entry name" value="Nucleotide_cyclase"/>
</dbReference>
<feature type="domain" description="GGDEF" evidence="5">
    <location>
        <begin position="623"/>
        <end position="756"/>
    </location>
</feature>
<keyword evidence="1" id="KW-0812">Transmembrane</keyword>
<dbReference type="InterPro" id="IPR043128">
    <property type="entry name" value="Rev_trsase/Diguanyl_cyclase"/>
</dbReference>
<dbReference type="InterPro" id="IPR001610">
    <property type="entry name" value="PAC"/>
</dbReference>
<sequence>MFLRILLVQRPKTSQEQDAGQSFGQIRRILISLFLLVLLLTLCVIGWSIYQSYLDRIGAAQQQMLTLARALEEHVGRTADAAAESLQMVRDTPQIKACLSSNDQSCLHNELKRVASRFPQVTSLTLIAPNGDLLASSAMPAVPPRNVSQMRYFRLVSVQPGLPWYVAEQQPDPASDQNVVPLVGNLEGAHGVTAAVIVAALSPDLFYRFYQNEQTSHLTIRLFRNDGILLLRYPRNEAEIGRDISFMRFFDQVFSHGTGGTMTETSPVDHQTLIYGWQRVDKWPLGVAVGMNQQTVLTAWQRSILVNGLIVLLMIAAGALLLFYVLRQLTRLEKAEFDLYLTKAAVERGADMAVWLDRNGRICYVNTIACQRLGYTEQTLRNMRLSDINPAIRGDVWPKFWERLSRHKHLVEESMLRTRTGQVFPIEVYSNYIVFKGEEYNCAVVRDISERRLAEQAIVRSEQQLRLALEASATGLFDMPLDGRTPAVTSPEYDRLLGYEPGEMIETFEKWKNQLHPDDREDVLDALRSYYNGAAAQFAIEYRRRTRHGQYHWFQCRGRLVEHDESGSPTRLIGTVTDITERKQAQDRITELANFDPVTRLANRNLLRDELRLSIASAERRGHLLAVLFLDLDRFKTVNDSLGHAAGDEVLKQVAQRLRGTVRRSDILARLGGDEFVVVLTDVKSTEQVTDVASHILAVFSDPFELEAGSFATSTSIGISVYPTDAESPDVLVRNADVAMYQAKANGRNNFQFFTADLNARASERLQLESSMRMALHNEQFKLHYQPQVSLPDHQIIGAEALIRWQHPEHGLISPSRFIPIAEDSRMIVALGTWVLQSAVRQAGRWQAAGLPPITIAVNLSPLQLHQPNLPEIVAEALADAGLDAQYLELEVTESVIMQEGEQVTMALHRLKKLGVKLSIDDFGTGYSSLSYLKRFAFDKLKVDQSFVRDLSTDPNDEAIVLAIIGLGKTLGMKVLAEGVETPEQLAFLELAGIDSVQGYLLSRPITADAFGAMLSPIDALHQRTLPDATV</sequence>
<dbReference type="InterPro" id="IPR000014">
    <property type="entry name" value="PAS"/>
</dbReference>
<keyword evidence="1" id="KW-0472">Membrane</keyword>
<dbReference type="Proteomes" id="UP000621859">
    <property type="component" value="Unassembled WGS sequence"/>
</dbReference>
<feature type="domain" description="EAL" evidence="4">
    <location>
        <begin position="765"/>
        <end position="1019"/>
    </location>
</feature>
<dbReference type="Pfam" id="PF22588">
    <property type="entry name" value="dCache_1_like"/>
    <property type="match status" value="1"/>
</dbReference>
<dbReference type="SMART" id="SM00086">
    <property type="entry name" value="PAC"/>
    <property type="match status" value="2"/>
</dbReference>
<dbReference type="SMART" id="SM00052">
    <property type="entry name" value="EAL"/>
    <property type="match status" value="1"/>
</dbReference>
<dbReference type="InterPro" id="IPR001633">
    <property type="entry name" value="EAL_dom"/>
</dbReference>
<dbReference type="InterPro" id="IPR035919">
    <property type="entry name" value="EAL_sf"/>
</dbReference>
<dbReference type="EMBL" id="BMLY01000004">
    <property type="protein sequence ID" value="GGP26697.1"/>
    <property type="molecule type" value="Genomic_DNA"/>
</dbReference>
<dbReference type="Pfam" id="PF13426">
    <property type="entry name" value="PAS_9"/>
    <property type="match status" value="1"/>
</dbReference>
<dbReference type="InterPro" id="IPR054327">
    <property type="entry name" value="His-kinase-like_sensor"/>
</dbReference>
<dbReference type="InterPro" id="IPR013655">
    <property type="entry name" value="PAS_fold_3"/>
</dbReference>
<dbReference type="Gene3D" id="3.20.20.450">
    <property type="entry name" value="EAL domain"/>
    <property type="match status" value="1"/>
</dbReference>
<dbReference type="PROSITE" id="PS50887">
    <property type="entry name" value="GGDEF"/>
    <property type="match status" value="1"/>
</dbReference>
<dbReference type="CDD" id="cd12915">
    <property type="entry name" value="PDC2_DGC_like"/>
    <property type="match status" value="1"/>
</dbReference>
<dbReference type="SMART" id="SM00091">
    <property type="entry name" value="PAS"/>
    <property type="match status" value="2"/>
</dbReference>
<dbReference type="SUPFAM" id="SSF55073">
    <property type="entry name" value="Nucleotide cyclase"/>
    <property type="match status" value="1"/>
</dbReference>
<reference evidence="7" key="1">
    <citation type="journal article" date="2019" name="Int. J. Syst. Evol. Microbiol.">
        <title>The Global Catalogue of Microorganisms (GCM) 10K type strain sequencing project: providing services to taxonomists for standard genome sequencing and annotation.</title>
        <authorList>
            <consortium name="The Broad Institute Genomics Platform"/>
            <consortium name="The Broad Institute Genome Sequencing Center for Infectious Disease"/>
            <person name="Wu L."/>
            <person name="Ma J."/>
        </authorList>
    </citation>
    <scope>NUCLEOTIDE SEQUENCE [LARGE SCALE GENOMIC DNA]</scope>
    <source>
        <strain evidence="7">CGMCC 1.8860</strain>
    </source>
</reference>
<comment type="caution">
    <text evidence="6">The sequence shown here is derived from an EMBL/GenBank/DDBJ whole genome shotgun (WGS) entry which is preliminary data.</text>
</comment>
<evidence type="ECO:0000256" key="1">
    <source>
        <dbReference type="SAM" id="Phobius"/>
    </source>
</evidence>
<feature type="transmembrane region" description="Helical" evidence="1">
    <location>
        <begin position="304"/>
        <end position="326"/>
    </location>
</feature>